<protein>
    <submittedName>
        <fullName evidence="2">Uncharacterized protein</fullName>
    </submittedName>
</protein>
<dbReference type="AlphaFoldDB" id="A0A8S3U1H5"/>
<sequence length="159" mass="17249">MKKAPYHHGGRTMTVLCQVDGGATGRVNRAIEELQNGVVQAMQPNKPSNPHKIMFKILSGGPGAPTIQSTEGRKTNAQEKRQMSSDEGSSGGSPKRSWAAEEKKEQREVSPRGRHHDRVPSVERVVPSQGDAKGQEGSSEARSQEKTSLRDHRDSTSPG</sequence>
<organism evidence="2 3">
    <name type="scientific">Mytilus edulis</name>
    <name type="common">Blue mussel</name>
    <dbReference type="NCBI Taxonomy" id="6550"/>
    <lineage>
        <taxon>Eukaryota</taxon>
        <taxon>Metazoa</taxon>
        <taxon>Spiralia</taxon>
        <taxon>Lophotrochozoa</taxon>
        <taxon>Mollusca</taxon>
        <taxon>Bivalvia</taxon>
        <taxon>Autobranchia</taxon>
        <taxon>Pteriomorphia</taxon>
        <taxon>Mytilida</taxon>
        <taxon>Mytiloidea</taxon>
        <taxon>Mytilidae</taxon>
        <taxon>Mytilinae</taxon>
        <taxon>Mytilus</taxon>
    </lineage>
</organism>
<feature type="compositionally biased region" description="Basic and acidic residues" evidence="1">
    <location>
        <begin position="142"/>
        <end position="159"/>
    </location>
</feature>
<comment type="caution">
    <text evidence="2">The sequence shown here is derived from an EMBL/GenBank/DDBJ whole genome shotgun (WGS) entry which is preliminary data.</text>
</comment>
<dbReference type="Proteomes" id="UP000683360">
    <property type="component" value="Unassembled WGS sequence"/>
</dbReference>
<name>A0A8S3U1H5_MYTED</name>
<reference evidence="2" key="1">
    <citation type="submission" date="2021-03" db="EMBL/GenBank/DDBJ databases">
        <authorList>
            <person name="Bekaert M."/>
        </authorList>
    </citation>
    <scope>NUCLEOTIDE SEQUENCE</scope>
</reference>
<dbReference type="EMBL" id="CAJPWZ010002332">
    <property type="protein sequence ID" value="CAG2235918.1"/>
    <property type="molecule type" value="Genomic_DNA"/>
</dbReference>
<accession>A0A8S3U1H5</accession>
<dbReference type="OrthoDB" id="1884872at2759"/>
<gene>
    <name evidence="2" type="ORF">MEDL_48453</name>
</gene>
<evidence type="ECO:0000313" key="3">
    <source>
        <dbReference type="Proteomes" id="UP000683360"/>
    </source>
</evidence>
<evidence type="ECO:0000256" key="1">
    <source>
        <dbReference type="SAM" id="MobiDB-lite"/>
    </source>
</evidence>
<feature type="compositionally biased region" description="Basic and acidic residues" evidence="1">
    <location>
        <begin position="71"/>
        <end position="84"/>
    </location>
</feature>
<proteinExistence type="predicted"/>
<evidence type="ECO:0000313" key="2">
    <source>
        <dbReference type="EMBL" id="CAG2235918.1"/>
    </source>
</evidence>
<keyword evidence="3" id="KW-1185">Reference proteome</keyword>
<feature type="compositionally biased region" description="Basic and acidic residues" evidence="1">
    <location>
        <begin position="98"/>
        <end position="111"/>
    </location>
</feature>
<feature type="region of interest" description="Disordered" evidence="1">
    <location>
        <begin position="41"/>
        <end position="159"/>
    </location>
</feature>